<reference evidence="2 3" key="1">
    <citation type="journal article" date="2016" name="Sci. Rep.">
        <title>The Dendrobium catenatum Lindl. genome sequence provides insights into polysaccharide synthase, floral development and adaptive evolution.</title>
        <authorList>
            <person name="Zhang G.Q."/>
            <person name="Xu Q."/>
            <person name="Bian C."/>
            <person name="Tsai W.C."/>
            <person name="Yeh C.M."/>
            <person name="Liu K.W."/>
            <person name="Yoshida K."/>
            <person name="Zhang L.S."/>
            <person name="Chang S.B."/>
            <person name="Chen F."/>
            <person name="Shi Y."/>
            <person name="Su Y.Y."/>
            <person name="Zhang Y.Q."/>
            <person name="Chen L.J."/>
            <person name="Yin Y."/>
            <person name="Lin M."/>
            <person name="Huang H."/>
            <person name="Deng H."/>
            <person name="Wang Z.W."/>
            <person name="Zhu S.L."/>
            <person name="Zhao X."/>
            <person name="Deng C."/>
            <person name="Niu S.C."/>
            <person name="Huang J."/>
            <person name="Wang M."/>
            <person name="Liu G.H."/>
            <person name="Yang H.J."/>
            <person name="Xiao X.J."/>
            <person name="Hsiao Y.Y."/>
            <person name="Wu W.L."/>
            <person name="Chen Y.Y."/>
            <person name="Mitsuda N."/>
            <person name="Ohme-Takagi M."/>
            <person name="Luo Y.B."/>
            <person name="Van de Peer Y."/>
            <person name="Liu Z.J."/>
        </authorList>
    </citation>
    <scope>NUCLEOTIDE SEQUENCE [LARGE SCALE GENOMIC DNA]</scope>
    <source>
        <tissue evidence="2">The whole plant</tissue>
    </source>
</reference>
<dbReference type="Proteomes" id="UP000233837">
    <property type="component" value="Unassembled WGS sequence"/>
</dbReference>
<keyword evidence="3" id="KW-1185">Reference proteome</keyword>
<evidence type="ECO:0000313" key="2">
    <source>
        <dbReference type="EMBL" id="PKU75591.1"/>
    </source>
</evidence>
<evidence type="ECO:0000259" key="1">
    <source>
        <dbReference type="PROSITE" id="PS50878"/>
    </source>
</evidence>
<dbReference type="PANTHER" id="PTHR33116">
    <property type="entry name" value="REVERSE TRANSCRIPTASE ZINC-BINDING DOMAIN-CONTAINING PROTEIN-RELATED-RELATED"/>
    <property type="match status" value="1"/>
</dbReference>
<dbReference type="AlphaFoldDB" id="A0A2I0WIV8"/>
<protein>
    <submittedName>
        <fullName evidence="2">Putative mitochondrial protein</fullName>
    </submittedName>
</protein>
<organism evidence="2 3">
    <name type="scientific">Dendrobium catenatum</name>
    <dbReference type="NCBI Taxonomy" id="906689"/>
    <lineage>
        <taxon>Eukaryota</taxon>
        <taxon>Viridiplantae</taxon>
        <taxon>Streptophyta</taxon>
        <taxon>Embryophyta</taxon>
        <taxon>Tracheophyta</taxon>
        <taxon>Spermatophyta</taxon>
        <taxon>Magnoliopsida</taxon>
        <taxon>Liliopsida</taxon>
        <taxon>Asparagales</taxon>
        <taxon>Orchidaceae</taxon>
        <taxon>Epidendroideae</taxon>
        <taxon>Malaxideae</taxon>
        <taxon>Dendrobiinae</taxon>
        <taxon>Dendrobium</taxon>
    </lineage>
</organism>
<sequence length="216" mass="24964">MECIEEPSYSILINGGYTKWIKGKSGFRQGCPLSPFLFIVCSQLLSNVFLSRGTDLGIKIAHKSQKISHLHYADNVLLFTDAKKKNLRRLKEIIEDYCSWIGQRINYPKSSMICGKKVDRRKKKMIEDFMGLKAVNEMEYLGVKVALRRLKKRDYQILLDKSLKKLNSWSNKFISLAGRMVLVNSVYVNFLIFISSHSLIPLGVLNEFEKLCRDFI</sequence>
<evidence type="ECO:0000313" key="3">
    <source>
        <dbReference type="Proteomes" id="UP000233837"/>
    </source>
</evidence>
<proteinExistence type="predicted"/>
<dbReference type="Pfam" id="PF00078">
    <property type="entry name" value="RVT_1"/>
    <property type="match status" value="1"/>
</dbReference>
<gene>
    <name evidence="2" type="ORF">MA16_Dca020725</name>
</gene>
<dbReference type="EMBL" id="KZ502588">
    <property type="protein sequence ID" value="PKU75591.1"/>
    <property type="molecule type" value="Genomic_DNA"/>
</dbReference>
<accession>A0A2I0WIV8</accession>
<dbReference type="PROSITE" id="PS50878">
    <property type="entry name" value="RT_POL"/>
    <property type="match status" value="1"/>
</dbReference>
<dbReference type="InterPro" id="IPR000477">
    <property type="entry name" value="RT_dom"/>
</dbReference>
<feature type="domain" description="Reverse transcriptase" evidence="1">
    <location>
        <begin position="1"/>
        <end position="134"/>
    </location>
</feature>
<reference evidence="2 3" key="2">
    <citation type="journal article" date="2017" name="Nature">
        <title>The Apostasia genome and the evolution of orchids.</title>
        <authorList>
            <person name="Zhang G.Q."/>
            <person name="Liu K.W."/>
            <person name="Li Z."/>
            <person name="Lohaus R."/>
            <person name="Hsiao Y.Y."/>
            <person name="Niu S.C."/>
            <person name="Wang J.Y."/>
            <person name="Lin Y.C."/>
            <person name="Xu Q."/>
            <person name="Chen L.J."/>
            <person name="Yoshida K."/>
            <person name="Fujiwara S."/>
            <person name="Wang Z.W."/>
            <person name="Zhang Y.Q."/>
            <person name="Mitsuda N."/>
            <person name="Wang M."/>
            <person name="Liu G.H."/>
            <person name="Pecoraro L."/>
            <person name="Huang H.X."/>
            <person name="Xiao X.J."/>
            <person name="Lin M."/>
            <person name="Wu X.Y."/>
            <person name="Wu W.L."/>
            <person name="Chen Y.Y."/>
            <person name="Chang S.B."/>
            <person name="Sakamoto S."/>
            <person name="Ohme-Takagi M."/>
            <person name="Yagi M."/>
            <person name="Zeng S.J."/>
            <person name="Shen C.Y."/>
            <person name="Yeh C.M."/>
            <person name="Luo Y.B."/>
            <person name="Tsai W.C."/>
            <person name="Van de Peer Y."/>
            <person name="Liu Z.J."/>
        </authorList>
    </citation>
    <scope>NUCLEOTIDE SEQUENCE [LARGE SCALE GENOMIC DNA]</scope>
    <source>
        <tissue evidence="2">The whole plant</tissue>
    </source>
</reference>
<dbReference type="STRING" id="906689.A0A2I0WIV8"/>
<dbReference type="PANTHER" id="PTHR33116:SF86">
    <property type="entry name" value="REVERSE TRANSCRIPTASE DOMAIN-CONTAINING PROTEIN"/>
    <property type="match status" value="1"/>
</dbReference>
<name>A0A2I0WIV8_9ASPA</name>